<dbReference type="Gene3D" id="2.160.10.10">
    <property type="entry name" value="Hexapeptide repeat proteins"/>
    <property type="match status" value="2"/>
</dbReference>
<dbReference type="PROSITE" id="PS00101">
    <property type="entry name" value="HEXAPEP_TRANSFERASES"/>
    <property type="match status" value="1"/>
</dbReference>
<dbReference type="CDD" id="cd03360">
    <property type="entry name" value="LbH_AT_putative"/>
    <property type="match status" value="1"/>
</dbReference>
<keyword evidence="7" id="KW-1185">Reference proteome</keyword>
<dbReference type="Proteomes" id="UP000450012">
    <property type="component" value="Unassembled WGS sequence"/>
</dbReference>
<evidence type="ECO:0000256" key="4">
    <source>
        <dbReference type="PIRSR" id="PIRSR620019-1"/>
    </source>
</evidence>
<reference evidence="6 7" key="1">
    <citation type="submission" date="2019-12" db="EMBL/GenBank/DDBJ databases">
        <title>Novel species isolated from a subtropical stream in China.</title>
        <authorList>
            <person name="Lu H."/>
        </authorList>
    </citation>
    <scope>NUCLEOTIDE SEQUENCE [LARGE SCALE GENOMIC DNA]</scope>
    <source>
        <strain evidence="6 7">FT55W</strain>
    </source>
</reference>
<dbReference type="AlphaFoldDB" id="A0A7X4KDV1"/>
<proteinExistence type="inferred from homology"/>
<gene>
    <name evidence="6" type="ORF">GTP45_18515</name>
</gene>
<evidence type="ECO:0008006" key="8">
    <source>
        <dbReference type="Google" id="ProtNLM"/>
    </source>
</evidence>
<keyword evidence="3" id="KW-0677">Repeat</keyword>
<dbReference type="EMBL" id="WWCK01000005">
    <property type="protein sequence ID" value="MYM68813.1"/>
    <property type="molecule type" value="Genomic_DNA"/>
</dbReference>
<dbReference type="InterPro" id="IPR018357">
    <property type="entry name" value="Hexapep_transf_CS"/>
</dbReference>
<organism evidence="6 7">
    <name type="scientific">Duganella rivi</name>
    <dbReference type="NCBI Taxonomy" id="2666083"/>
    <lineage>
        <taxon>Bacteria</taxon>
        <taxon>Pseudomonadati</taxon>
        <taxon>Pseudomonadota</taxon>
        <taxon>Betaproteobacteria</taxon>
        <taxon>Burkholderiales</taxon>
        <taxon>Oxalobacteraceae</taxon>
        <taxon>Telluria group</taxon>
        <taxon>Duganella</taxon>
    </lineage>
</organism>
<dbReference type="GO" id="GO:0016740">
    <property type="term" value="F:transferase activity"/>
    <property type="evidence" value="ECO:0007669"/>
    <property type="project" value="UniProtKB-KW"/>
</dbReference>
<evidence type="ECO:0000313" key="6">
    <source>
        <dbReference type="EMBL" id="MYM68813.1"/>
    </source>
</evidence>
<sequence>MSERTQLVIFGTSNILSDIIDCALAVGWEIGAIVTHLPEDNDERSIPLAQRLAALAPHGVRPQVVALDDFVPQPGQQYVLGPTTPTRVNLADEVQRRFGVGFATLVHPTAYVSPLAMLGAGCFVGANSVIAPGAQLAEQVFVNRAATVGHDTQVGAYSRIQPGSSVGGLSVLGRGVTVGIGATVIERLRIGDGAFVGAGAVVLEDVAAYTLVAGVPAKFKKQLPQ</sequence>
<dbReference type="InterPro" id="IPR050179">
    <property type="entry name" value="Trans_hexapeptide_repeat"/>
</dbReference>
<protein>
    <recommendedName>
        <fullName evidence="8">Sugar O-acyltransferase, sialic acid O-acetyltransferase NeuD family</fullName>
    </recommendedName>
</protein>
<evidence type="ECO:0000256" key="3">
    <source>
        <dbReference type="ARBA" id="ARBA00022737"/>
    </source>
</evidence>
<evidence type="ECO:0000256" key="1">
    <source>
        <dbReference type="ARBA" id="ARBA00007274"/>
    </source>
</evidence>
<evidence type="ECO:0000313" key="7">
    <source>
        <dbReference type="Proteomes" id="UP000450012"/>
    </source>
</evidence>
<dbReference type="SUPFAM" id="SSF51161">
    <property type="entry name" value="Trimeric LpxA-like enzymes"/>
    <property type="match status" value="1"/>
</dbReference>
<dbReference type="PANTHER" id="PTHR43300">
    <property type="entry name" value="ACETYLTRANSFERASE"/>
    <property type="match status" value="1"/>
</dbReference>
<feature type="site" description="Increases basicity of active site His" evidence="4">
    <location>
        <position position="151"/>
    </location>
</feature>
<keyword evidence="2" id="KW-0808">Transferase</keyword>
<accession>A0A7X4KDV1</accession>
<evidence type="ECO:0000256" key="5">
    <source>
        <dbReference type="PIRSR" id="PIRSR620019-2"/>
    </source>
</evidence>
<dbReference type="PANTHER" id="PTHR43300:SF7">
    <property type="entry name" value="UDP-N-ACETYLBACILLOSAMINE N-ACETYLTRANSFERASE"/>
    <property type="match status" value="1"/>
</dbReference>
<evidence type="ECO:0000256" key="2">
    <source>
        <dbReference type="ARBA" id="ARBA00022679"/>
    </source>
</evidence>
<comment type="caution">
    <text evidence="6">The sequence shown here is derived from an EMBL/GenBank/DDBJ whole genome shotgun (WGS) entry which is preliminary data.</text>
</comment>
<feature type="active site" description="Proton acceptor" evidence="4">
    <location>
        <position position="150"/>
    </location>
</feature>
<feature type="binding site" evidence="5">
    <location>
        <position position="180"/>
    </location>
    <ligand>
        <name>acetyl-CoA</name>
        <dbReference type="ChEBI" id="CHEBI:57288"/>
    </ligand>
</feature>
<dbReference type="InterPro" id="IPR011004">
    <property type="entry name" value="Trimer_LpxA-like_sf"/>
</dbReference>
<comment type="similarity">
    <text evidence="1">Belongs to the transferase hexapeptide repeat family.</text>
</comment>
<name>A0A7X4KDV1_9BURK</name>
<dbReference type="InterPro" id="IPR020019">
    <property type="entry name" value="AcTrfase_PglD-like"/>
</dbReference>
<dbReference type="RefSeq" id="WP_161015343.1">
    <property type="nucleotide sequence ID" value="NZ_WWCK01000005.1"/>
</dbReference>